<feature type="binding site" evidence="10">
    <location>
        <position position="122"/>
    </location>
    <ligand>
        <name>substrate</name>
    </ligand>
</feature>
<gene>
    <name evidence="10" type="primary">lpxH</name>
    <name evidence="12" type="ORF">H1S06_07230</name>
</gene>
<keyword evidence="9 10" id="KW-0464">Manganese</keyword>
<comment type="pathway">
    <text evidence="10">Glycolipid biosynthesis; lipid IV(A) biosynthesis; lipid IV(A) from (3R)-3-hydroxytetradecanoyl-[acyl-carrier-protein] and UDP-N-acetyl-alpha-D-glucosamine: step 4/6.</text>
</comment>
<evidence type="ECO:0000256" key="3">
    <source>
        <dbReference type="ARBA" id="ARBA00022519"/>
    </source>
</evidence>
<reference evidence="12 13" key="1">
    <citation type="submission" date="2020-07" db="EMBL/GenBank/DDBJ databases">
        <title>Bacterium isolated from marien macroalgae.</title>
        <authorList>
            <person name="Zhu K."/>
            <person name="Lu D."/>
            <person name="Du Z."/>
        </authorList>
    </citation>
    <scope>NUCLEOTIDE SEQUENCE [LARGE SCALE GENOMIC DNA]</scope>
    <source>
        <strain evidence="12 13">3-1745</strain>
    </source>
</reference>
<evidence type="ECO:0000256" key="7">
    <source>
        <dbReference type="ARBA" id="ARBA00023098"/>
    </source>
</evidence>
<dbReference type="AlphaFoldDB" id="A0A7W1WXQ5"/>
<feature type="binding site" evidence="10">
    <location>
        <position position="41"/>
    </location>
    <ligand>
        <name>Mn(2+)</name>
        <dbReference type="ChEBI" id="CHEBI:29035"/>
        <label>2</label>
    </ligand>
</feature>
<dbReference type="InterPro" id="IPR043461">
    <property type="entry name" value="LpxH-like"/>
</dbReference>
<sequence>MLRYYIADLHLDSKRPDVIRAFDVFLQEKAPLADELYLLGDIFEAWIGDDAIPDFLHPIFARLRALSQSGVRVFFQHGNRDFLVGQRLAEQLGVTLLDSLHRITTVHGKTVLMHGDQLCTDDVDYQKFRALVRSHEWQQQFLAKSVAERLEVACQLRAASREQGAQKAAEITDVTPTAVSHLAQSEQADLIIHGHTHRPCIHPNPPPASGNRIVLGDWDSHGWYLEQDTNGSRLYAFSLPVEDRLTATELRHSLAKPH</sequence>
<comment type="catalytic activity">
    <reaction evidence="10">
        <text>UDP-2-N,3-O-bis[(3R)-3-hydroxytetradecanoyl]-alpha-D-glucosamine + H2O = 2-N,3-O-bis[(3R)-3-hydroxytetradecanoyl]-alpha-D-glucosaminyl 1-phosphate + UMP + 2 H(+)</text>
        <dbReference type="Rhea" id="RHEA:25213"/>
        <dbReference type="ChEBI" id="CHEBI:15377"/>
        <dbReference type="ChEBI" id="CHEBI:15378"/>
        <dbReference type="ChEBI" id="CHEBI:57865"/>
        <dbReference type="ChEBI" id="CHEBI:57957"/>
        <dbReference type="ChEBI" id="CHEBI:78847"/>
        <dbReference type="EC" id="3.6.1.54"/>
    </reaction>
</comment>
<feature type="binding site" evidence="10">
    <location>
        <position position="41"/>
    </location>
    <ligand>
        <name>Mn(2+)</name>
        <dbReference type="ChEBI" id="CHEBI:29035"/>
        <label>1</label>
    </ligand>
</feature>
<keyword evidence="8 10" id="KW-0472">Membrane</keyword>
<dbReference type="UniPathway" id="UPA00359">
    <property type="reaction ID" value="UER00480"/>
</dbReference>
<keyword evidence="4 10" id="KW-0441">Lipid A biosynthesis</keyword>
<dbReference type="NCBIfam" id="NF003743">
    <property type="entry name" value="PRK05340.1"/>
    <property type="match status" value="1"/>
</dbReference>
<keyword evidence="3 10" id="KW-0997">Cell inner membrane</keyword>
<evidence type="ECO:0000256" key="10">
    <source>
        <dbReference type="HAMAP-Rule" id="MF_00575"/>
    </source>
</evidence>
<keyword evidence="2 10" id="KW-0444">Lipid biosynthesis</keyword>
<dbReference type="Gene3D" id="3.60.21.10">
    <property type="match status" value="1"/>
</dbReference>
<feature type="binding site" evidence="10">
    <location>
        <position position="167"/>
    </location>
    <ligand>
        <name>substrate</name>
    </ligand>
</feature>
<feature type="binding site" evidence="10">
    <location>
        <position position="79"/>
    </location>
    <ligand>
        <name>Mn(2+)</name>
        <dbReference type="ChEBI" id="CHEBI:29035"/>
        <label>2</label>
    </ligand>
</feature>
<dbReference type="EC" id="3.6.1.54" evidence="10"/>
<evidence type="ECO:0000256" key="5">
    <source>
        <dbReference type="ARBA" id="ARBA00022723"/>
    </source>
</evidence>
<accession>A0A7W1WXQ5</accession>
<protein>
    <recommendedName>
        <fullName evidence="10">UDP-2,3-diacylglucosamine hydrolase</fullName>
        <ecNumber evidence="10">3.6.1.54</ecNumber>
    </recommendedName>
    <alternativeName>
        <fullName evidence="10">UDP-2,3-diacylglucosamine diphosphatase</fullName>
    </alternativeName>
</protein>
<feature type="binding site" evidence="10">
    <location>
        <position position="114"/>
    </location>
    <ligand>
        <name>Mn(2+)</name>
        <dbReference type="ChEBI" id="CHEBI:29035"/>
        <label>2</label>
    </ligand>
</feature>
<dbReference type="GO" id="GO:0009245">
    <property type="term" value="P:lipid A biosynthetic process"/>
    <property type="evidence" value="ECO:0007669"/>
    <property type="project" value="UniProtKB-UniRule"/>
</dbReference>
<dbReference type="GO" id="GO:0008758">
    <property type="term" value="F:UDP-2,3-diacylglucosamine hydrolase activity"/>
    <property type="evidence" value="ECO:0007669"/>
    <property type="project" value="UniProtKB-UniRule"/>
</dbReference>
<feature type="binding site" evidence="10">
    <location>
        <begin position="79"/>
        <end position="80"/>
    </location>
    <ligand>
        <name>substrate</name>
    </ligand>
</feature>
<feature type="binding site" evidence="10">
    <location>
        <position position="195"/>
    </location>
    <ligand>
        <name>Mn(2+)</name>
        <dbReference type="ChEBI" id="CHEBI:29035"/>
        <label>2</label>
    </ligand>
</feature>
<keyword evidence="13" id="KW-1185">Reference proteome</keyword>
<dbReference type="InterPro" id="IPR004843">
    <property type="entry name" value="Calcineurin-like_PHP"/>
</dbReference>
<dbReference type="InterPro" id="IPR010138">
    <property type="entry name" value="UDP-diacylglucosamine_Hdrlase"/>
</dbReference>
<dbReference type="PANTHER" id="PTHR34990">
    <property type="entry name" value="UDP-2,3-DIACYLGLUCOSAMINE HYDROLASE-RELATED"/>
    <property type="match status" value="1"/>
</dbReference>
<evidence type="ECO:0000313" key="13">
    <source>
        <dbReference type="Proteomes" id="UP000538931"/>
    </source>
</evidence>
<feature type="binding site" evidence="10">
    <location>
        <position position="10"/>
    </location>
    <ligand>
        <name>Mn(2+)</name>
        <dbReference type="ChEBI" id="CHEBI:29035"/>
        <label>1</label>
    </ligand>
</feature>
<evidence type="ECO:0000256" key="4">
    <source>
        <dbReference type="ARBA" id="ARBA00022556"/>
    </source>
</evidence>
<dbReference type="EMBL" id="JACEMT010000043">
    <property type="protein sequence ID" value="MBA4502158.1"/>
    <property type="molecule type" value="Genomic_DNA"/>
</dbReference>
<organism evidence="12 13">
    <name type="scientific">Marinobacterium marinum</name>
    <dbReference type="NCBI Taxonomy" id="2756129"/>
    <lineage>
        <taxon>Bacteria</taxon>
        <taxon>Pseudomonadati</taxon>
        <taxon>Pseudomonadota</taxon>
        <taxon>Gammaproteobacteria</taxon>
        <taxon>Oceanospirillales</taxon>
        <taxon>Oceanospirillaceae</taxon>
        <taxon>Marinobacterium</taxon>
    </lineage>
</organism>
<proteinExistence type="inferred from homology"/>
<feature type="binding site" evidence="10">
    <location>
        <position position="195"/>
    </location>
    <ligand>
        <name>substrate</name>
    </ligand>
</feature>
<dbReference type="GO" id="GO:0030145">
    <property type="term" value="F:manganese ion binding"/>
    <property type="evidence" value="ECO:0007669"/>
    <property type="project" value="UniProtKB-UniRule"/>
</dbReference>
<dbReference type="InterPro" id="IPR029052">
    <property type="entry name" value="Metallo-depent_PP-like"/>
</dbReference>
<keyword evidence="6 10" id="KW-0378">Hydrolase</keyword>
<name>A0A7W1WXQ5_9GAMM</name>
<dbReference type="Proteomes" id="UP000538931">
    <property type="component" value="Unassembled WGS sequence"/>
</dbReference>
<evidence type="ECO:0000256" key="6">
    <source>
        <dbReference type="ARBA" id="ARBA00022801"/>
    </source>
</evidence>
<evidence type="ECO:0000256" key="1">
    <source>
        <dbReference type="ARBA" id="ARBA00022475"/>
    </source>
</evidence>
<comment type="caution">
    <text evidence="12">The sequence shown here is derived from an EMBL/GenBank/DDBJ whole genome shotgun (WGS) entry which is preliminary data.</text>
</comment>
<feature type="domain" description="Calcineurin-like phosphoesterase" evidence="11">
    <location>
        <begin position="6"/>
        <end position="199"/>
    </location>
</feature>
<comment type="function">
    <text evidence="10">Hydrolyzes the pyrophosphate bond of UDP-2,3-diacylglucosamine to yield 2,3-diacylglucosamine 1-phosphate (lipid X) and UMP by catalyzing the attack of water at the alpha-P atom. Involved in the biosynthesis of lipid A, a phosphorylated glycolipid that anchors the lipopolysaccharide to the outer membrane of the cell.</text>
</comment>
<evidence type="ECO:0000256" key="2">
    <source>
        <dbReference type="ARBA" id="ARBA00022516"/>
    </source>
</evidence>
<dbReference type="GO" id="GO:0005737">
    <property type="term" value="C:cytoplasm"/>
    <property type="evidence" value="ECO:0007669"/>
    <property type="project" value="InterPro"/>
</dbReference>
<comment type="caution">
    <text evidence="10">Lacks conserved residue(s) required for the propagation of feature annotation.</text>
</comment>
<feature type="binding site" evidence="10">
    <location>
        <position position="8"/>
    </location>
    <ligand>
        <name>Mn(2+)</name>
        <dbReference type="ChEBI" id="CHEBI:29035"/>
        <label>1</label>
    </ligand>
</feature>
<dbReference type="SUPFAM" id="SSF56300">
    <property type="entry name" value="Metallo-dependent phosphatases"/>
    <property type="match status" value="1"/>
</dbReference>
<comment type="subcellular location">
    <subcellularLocation>
        <location evidence="10">Cell inner membrane</location>
        <topology evidence="10">Peripheral membrane protein</topology>
        <orientation evidence="10">Cytoplasmic side</orientation>
    </subcellularLocation>
</comment>
<comment type="cofactor">
    <cofactor evidence="10">
        <name>Mn(2+)</name>
        <dbReference type="ChEBI" id="CHEBI:29035"/>
    </cofactor>
    <text evidence="10">Binds 2 Mn(2+) ions per subunit in a binuclear metal center.</text>
</comment>
<dbReference type="PANTHER" id="PTHR34990:SF1">
    <property type="entry name" value="UDP-2,3-DIACYLGLUCOSAMINE HYDROLASE"/>
    <property type="match status" value="1"/>
</dbReference>
<dbReference type="NCBIfam" id="TIGR01854">
    <property type="entry name" value="lipid_A_lpxH"/>
    <property type="match status" value="1"/>
</dbReference>
<keyword evidence="1 10" id="KW-1003">Cell membrane</keyword>
<dbReference type="Pfam" id="PF00149">
    <property type="entry name" value="Metallophos"/>
    <property type="match status" value="1"/>
</dbReference>
<dbReference type="RefSeq" id="WP_181738706.1">
    <property type="nucleotide sequence ID" value="NZ_JACEMT010000043.1"/>
</dbReference>
<evidence type="ECO:0000256" key="8">
    <source>
        <dbReference type="ARBA" id="ARBA00023136"/>
    </source>
</evidence>
<evidence type="ECO:0000259" key="11">
    <source>
        <dbReference type="Pfam" id="PF00149"/>
    </source>
</evidence>
<keyword evidence="5 10" id="KW-0479">Metal-binding</keyword>
<dbReference type="GO" id="GO:0019897">
    <property type="term" value="C:extrinsic component of plasma membrane"/>
    <property type="evidence" value="ECO:0007669"/>
    <property type="project" value="UniProtKB-UniRule"/>
</dbReference>
<feature type="binding site" evidence="10">
    <location>
        <position position="160"/>
    </location>
    <ligand>
        <name>substrate</name>
    </ligand>
</feature>
<evidence type="ECO:0000256" key="9">
    <source>
        <dbReference type="ARBA" id="ARBA00023211"/>
    </source>
</evidence>
<feature type="binding site" evidence="10">
    <location>
        <position position="197"/>
    </location>
    <ligand>
        <name>Mn(2+)</name>
        <dbReference type="ChEBI" id="CHEBI:29035"/>
        <label>1</label>
    </ligand>
</feature>
<dbReference type="HAMAP" id="MF_00575">
    <property type="entry name" value="LpxH"/>
    <property type="match status" value="1"/>
</dbReference>
<keyword evidence="7 10" id="KW-0443">Lipid metabolism</keyword>
<comment type="similarity">
    <text evidence="10">Belongs to the LpxH family.</text>
</comment>
<evidence type="ECO:0000313" key="12">
    <source>
        <dbReference type="EMBL" id="MBA4502158.1"/>
    </source>
</evidence>
<dbReference type="CDD" id="cd07398">
    <property type="entry name" value="MPP_YbbF-LpxH"/>
    <property type="match status" value="1"/>
</dbReference>